<feature type="region of interest" description="Disordered" evidence="1">
    <location>
        <begin position="37"/>
        <end position="56"/>
    </location>
</feature>
<protein>
    <submittedName>
        <fullName evidence="2">Uncharacterized protein</fullName>
    </submittedName>
</protein>
<organism evidence="2 3">
    <name type="scientific">Trifolium medium</name>
    <dbReference type="NCBI Taxonomy" id="97028"/>
    <lineage>
        <taxon>Eukaryota</taxon>
        <taxon>Viridiplantae</taxon>
        <taxon>Streptophyta</taxon>
        <taxon>Embryophyta</taxon>
        <taxon>Tracheophyta</taxon>
        <taxon>Spermatophyta</taxon>
        <taxon>Magnoliopsida</taxon>
        <taxon>eudicotyledons</taxon>
        <taxon>Gunneridae</taxon>
        <taxon>Pentapetalae</taxon>
        <taxon>rosids</taxon>
        <taxon>fabids</taxon>
        <taxon>Fabales</taxon>
        <taxon>Fabaceae</taxon>
        <taxon>Papilionoideae</taxon>
        <taxon>50 kb inversion clade</taxon>
        <taxon>NPAAA clade</taxon>
        <taxon>Hologalegina</taxon>
        <taxon>IRL clade</taxon>
        <taxon>Trifolieae</taxon>
        <taxon>Trifolium</taxon>
    </lineage>
</organism>
<dbReference type="AlphaFoldDB" id="A0A392RRZ5"/>
<name>A0A392RRZ5_9FABA</name>
<evidence type="ECO:0000256" key="1">
    <source>
        <dbReference type="SAM" id="MobiDB-lite"/>
    </source>
</evidence>
<dbReference type="EMBL" id="LXQA010257035">
    <property type="protein sequence ID" value="MCI38550.1"/>
    <property type="molecule type" value="Genomic_DNA"/>
</dbReference>
<comment type="caution">
    <text evidence="2">The sequence shown here is derived from an EMBL/GenBank/DDBJ whole genome shotgun (WGS) entry which is preliminary data.</text>
</comment>
<feature type="compositionally biased region" description="Basic and acidic residues" evidence="1">
    <location>
        <begin position="38"/>
        <end position="55"/>
    </location>
</feature>
<accession>A0A392RRZ5</accession>
<sequence length="94" mass="11162">MNEEVRTLKIYGKSTHDCYKVEVREKDLGKANVNSEWMEERTNEEPFEQQEKGYEEPAEEIEVTYTPDEVLIHGIDELDCHLLNIKEYDVRTLK</sequence>
<dbReference type="Proteomes" id="UP000265520">
    <property type="component" value="Unassembled WGS sequence"/>
</dbReference>
<reference evidence="2 3" key="1">
    <citation type="journal article" date="2018" name="Front. Plant Sci.">
        <title>Red Clover (Trifolium pratense) and Zigzag Clover (T. medium) - A Picture of Genomic Similarities and Differences.</title>
        <authorList>
            <person name="Dluhosova J."/>
            <person name="Istvanek J."/>
            <person name="Nedelnik J."/>
            <person name="Repkova J."/>
        </authorList>
    </citation>
    <scope>NUCLEOTIDE SEQUENCE [LARGE SCALE GENOMIC DNA]</scope>
    <source>
        <strain evidence="3">cv. 10/8</strain>
        <tissue evidence="2">Leaf</tissue>
    </source>
</reference>
<evidence type="ECO:0000313" key="3">
    <source>
        <dbReference type="Proteomes" id="UP000265520"/>
    </source>
</evidence>
<evidence type="ECO:0000313" key="2">
    <source>
        <dbReference type="EMBL" id="MCI38550.1"/>
    </source>
</evidence>
<proteinExistence type="predicted"/>
<feature type="non-terminal residue" evidence="2">
    <location>
        <position position="94"/>
    </location>
</feature>
<keyword evidence="3" id="KW-1185">Reference proteome</keyword>